<dbReference type="Pfam" id="PF02114">
    <property type="entry name" value="Phosducin"/>
    <property type="match status" value="1"/>
</dbReference>
<feature type="compositionally biased region" description="Acidic residues" evidence="2">
    <location>
        <begin position="238"/>
        <end position="247"/>
    </location>
</feature>
<dbReference type="OrthoDB" id="45518at2759"/>
<feature type="domain" description="Phosducin" evidence="3">
    <location>
        <begin position="70"/>
        <end position="220"/>
    </location>
</feature>
<gene>
    <name evidence="4" type="ORF">PV11_09618</name>
</gene>
<dbReference type="PANTHER" id="PTHR45809:SF3">
    <property type="entry name" value="VIRAL IAP-ASSOCIATED FACTOR HOMOLOG"/>
    <property type="match status" value="1"/>
</dbReference>
<dbReference type="GO" id="GO:0005737">
    <property type="term" value="C:cytoplasm"/>
    <property type="evidence" value="ECO:0007669"/>
    <property type="project" value="TreeGrafter"/>
</dbReference>
<dbReference type="InterPro" id="IPR024253">
    <property type="entry name" value="Phosducin_thioredoxin-like_dom"/>
</dbReference>
<sequence>MDMPDMPVNVPVDDPNADTEWNDILRKHGIIPEKPKDPEPIIQEALLEAAQRAHENRLEDKDLDELAELEDEEDEAFLEQYRRQRLAELSSLEKKSVYGQVYGLQKPDYARDVTDESSKAFVMVNLTASLGTNVESRILTELWREAAVKFGDVKFCQIRADLCIEGYPERNTPTILVYKDGDIKRQVVTLAQLNGPRTSMRDIERLLLEVGAITENDVRLKRKDSDEEINGRNKPTVEEDDDDDDWD</sequence>
<dbReference type="Gene3D" id="3.40.30.10">
    <property type="entry name" value="Glutaredoxin"/>
    <property type="match status" value="1"/>
</dbReference>
<organism evidence="4 5">
    <name type="scientific">Exophiala sideris</name>
    <dbReference type="NCBI Taxonomy" id="1016849"/>
    <lineage>
        <taxon>Eukaryota</taxon>
        <taxon>Fungi</taxon>
        <taxon>Dikarya</taxon>
        <taxon>Ascomycota</taxon>
        <taxon>Pezizomycotina</taxon>
        <taxon>Eurotiomycetes</taxon>
        <taxon>Chaetothyriomycetidae</taxon>
        <taxon>Chaetothyriales</taxon>
        <taxon>Herpotrichiellaceae</taxon>
        <taxon>Exophiala</taxon>
    </lineage>
</organism>
<evidence type="ECO:0000259" key="3">
    <source>
        <dbReference type="Pfam" id="PF02114"/>
    </source>
</evidence>
<dbReference type="GO" id="GO:0006457">
    <property type="term" value="P:protein folding"/>
    <property type="evidence" value="ECO:0007669"/>
    <property type="project" value="TreeGrafter"/>
</dbReference>
<dbReference type="CDD" id="cd02988">
    <property type="entry name" value="Phd_like_VIAF"/>
    <property type="match status" value="1"/>
</dbReference>
<dbReference type="InterPro" id="IPR051498">
    <property type="entry name" value="Phosducin-like_chap/apop_reg"/>
</dbReference>
<feature type="region of interest" description="Disordered" evidence="2">
    <location>
        <begin position="222"/>
        <end position="247"/>
    </location>
</feature>
<dbReference type="HOGENOM" id="CLU_072604_1_0_1"/>
<name>A0A0D1YAG9_9EURO</name>
<dbReference type="PANTHER" id="PTHR45809">
    <property type="entry name" value="VIRAL IAP-ASSOCIATED FACTOR HOMOLOG"/>
    <property type="match status" value="1"/>
</dbReference>
<dbReference type="STRING" id="1016849.A0A0D1YAG9"/>
<evidence type="ECO:0000313" key="5">
    <source>
        <dbReference type="Proteomes" id="UP000053599"/>
    </source>
</evidence>
<reference evidence="4 5" key="1">
    <citation type="submission" date="2015-01" db="EMBL/GenBank/DDBJ databases">
        <title>The Genome Sequence of Exophiala sideris CBS121828.</title>
        <authorList>
            <consortium name="The Broad Institute Genomics Platform"/>
            <person name="Cuomo C."/>
            <person name="de Hoog S."/>
            <person name="Gorbushina A."/>
            <person name="Stielow B."/>
            <person name="Teixiera M."/>
            <person name="Abouelleil A."/>
            <person name="Chapman S.B."/>
            <person name="Priest M."/>
            <person name="Young S.K."/>
            <person name="Wortman J."/>
            <person name="Nusbaum C."/>
            <person name="Birren B."/>
        </authorList>
    </citation>
    <scope>NUCLEOTIDE SEQUENCE [LARGE SCALE GENOMIC DNA]</scope>
    <source>
        <strain evidence="4 5">CBS 121828</strain>
    </source>
</reference>
<dbReference type="EMBL" id="KN846954">
    <property type="protein sequence ID" value="KIV77839.1"/>
    <property type="molecule type" value="Genomic_DNA"/>
</dbReference>
<dbReference type="Proteomes" id="UP000053599">
    <property type="component" value="Unassembled WGS sequence"/>
</dbReference>
<dbReference type="SUPFAM" id="SSF52833">
    <property type="entry name" value="Thioredoxin-like"/>
    <property type="match status" value="1"/>
</dbReference>
<dbReference type="InterPro" id="IPR036249">
    <property type="entry name" value="Thioredoxin-like_sf"/>
</dbReference>
<feature type="compositionally biased region" description="Basic and acidic residues" evidence="2">
    <location>
        <begin position="222"/>
        <end position="237"/>
    </location>
</feature>
<protein>
    <recommendedName>
        <fullName evidence="3">Phosducin domain-containing protein</fullName>
    </recommendedName>
</protein>
<evidence type="ECO:0000256" key="1">
    <source>
        <dbReference type="ARBA" id="ARBA00009686"/>
    </source>
</evidence>
<evidence type="ECO:0000313" key="4">
    <source>
        <dbReference type="EMBL" id="KIV77839.1"/>
    </source>
</evidence>
<comment type="similarity">
    <text evidence="1">Belongs to the phosducin family.</text>
</comment>
<accession>A0A0D1YAG9</accession>
<dbReference type="AlphaFoldDB" id="A0A0D1YAG9"/>
<evidence type="ECO:0000256" key="2">
    <source>
        <dbReference type="SAM" id="MobiDB-lite"/>
    </source>
</evidence>
<proteinExistence type="inferred from homology"/>